<evidence type="ECO:0008006" key="3">
    <source>
        <dbReference type="Google" id="ProtNLM"/>
    </source>
</evidence>
<feature type="non-terminal residue" evidence="1">
    <location>
        <position position="1"/>
    </location>
</feature>
<dbReference type="Gene3D" id="6.10.250.3150">
    <property type="match status" value="1"/>
</dbReference>
<dbReference type="PANTHER" id="PTHR21666">
    <property type="entry name" value="PEPTIDASE-RELATED"/>
    <property type="match status" value="1"/>
</dbReference>
<dbReference type="EMBL" id="MGFU01000030">
    <property type="protein sequence ID" value="OGM12583.1"/>
    <property type="molecule type" value="Genomic_DNA"/>
</dbReference>
<accession>A0A1F7XC91</accession>
<comment type="caution">
    <text evidence="1">The sequence shown here is derived from an EMBL/GenBank/DDBJ whole genome shotgun (WGS) entry which is preliminary data.</text>
</comment>
<dbReference type="Proteomes" id="UP000179013">
    <property type="component" value="Unassembled WGS sequence"/>
</dbReference>
<organism evidence="1 2">
    <name type="scientific">Candidatus Woesebacteria bacterium RBG_16_39_8b</name>
    <dbReference type="NCBI Taxonomy" id="1802482"/>
    <lineage>
        <taxon>Bacteria</taxon>
        <taxon>Candidatus Woeseibacteriota</taxon>
    </lineage>
</organism>
<proteinExistence type="predicted"/>
<dbReference type="Gene3D" id="2.70.70.10">
    <property type="entry name" value="Glucose Permease (Domain IIA)"/>
    <property type="match status" value="1"/>
</dbReference>
<dbReference type="AlphaFoldDB" id="A0A1F7XC91"/>
<dbReference type="SUPFAM" id="SSF51261">
    <property type="entry name" value="Duplicated hybrid motif"/>
    <property type="match status" value="1"/>
</dbReference>
<evidence type="ECO:0000313" key="1">
    <source>
        <dbReference type="EMBL" id="OGM12583.1"/>
    </source>
</evidence>
<protein>
    <recommendedName>
        <fullName evidence="3">Peptidase M23 domain-containing protein</fullName>
    </recommendedName>
</protein>
<name>A0A1F7XC91_9BACT</name>
<gene>
    <name evidence="1" type="ORF">A2V80_01850</name>
</gene>
<dbReference type="PANTHER" id="PTHR21666:SF270">
    <property type="entry name" value="MUREIN HYDROLASE ACTIVATOR ENVC"/>
    <property type="match status" value="1"/>
</dbReference>
<reference evidence="1 2" key="1">
    <citation type="journal article" date="2016" name="Nat. Commun.">
        <title>Thousands of microbial genomes shed light on interconnected biogeochemical processes in an aquifer system.</title>
        <authorList>
            <person name="Anantharaman K."/>
            <person name="Brown C.T."/>
            <person name="Hug L.A."/>
            <person name="Sharon I."/>
            <person name="Castelle C.J."/>
            <person name="Probst A.J."/>
            <person name="Thomas B.C."/>
            <person name="Singh A."/>
            <person name="Wilkins M.J."/>
            <person name="Karaoz U."/>
            <person name="Brodie E.L."/>
            <person name="Williams K.H."/>
            <person name="Hubbard S.S."/>
            <person name="Banfield J.F."/>
        </authorList>
    </citation>
    <scope>NUCLEOTIDE SEQUENCE [LARGE SCALE GENOMIC DNA]</scope>
</reference>
<dbReference type="InterPro" id="IPR050570">
    <property type="entry name" value="Cell_wall_metabolism_enzyme"/>
</dbReference>
<evidence type="ECO:0000313" key="2">
    <source>
        <dbReference type="Proteomes" id="UP000179013"/>
    </source>
</evidence>
<dbReference type="CDD" id="cd12797">
    <property type="entry name" value="M23_peptidase"/>
    <property type="match status" value="1"/>
</dbReference>
<dbReference type="InterPro" id="IPR011055">
    <property type="entry name" value="Dup_hybrid_motif"/>
</dbReference>
<dbReference type="GO" id="GO:0004222">
    <property type="term" value="F:metalloendopeptidase activity"/>
    <property type="evidence" value="ECO:0007669"/>
    <property type="project" value="TreeGrafter"/>
</dbReference>
<sequence length="339" mass="37321">GKLKSQAATLSNQIAQFDAQIRLTTLKITETEEKILLLGGRIDQLEDSLGALTTAFSSRVVQTYKISRLNEPILFLFSAEDLADAVSSFHYLQRIQEADRDLLFRLEKAQINYKTEKVDQEELQNELEAQKSVLGAQKAAKANLLEVTRNDEKRYQSLLSTARAEFEAIQAIVAGKGVEESIGSVSAGAKIASVIQGPSCNSSGGHLHFIVREGDATYNPFSYLNGSVDFENCSGSSCPSSDGDPFNPSGSWEWPINPKIKFSQGYGNTWAVNNTWVGNIYKFHNGIDIVSLSSADVKAVKSGTLYRGSYTGSNGCHLRYVRVDHDDSNLDTLYLHINY</sequence>